<evidence type="ECO:0000313" key="2">
    <source>
        <dbReference type="EMBL" id="CAA7270988.1"/>
    </source>
</evidence>
<dbReference type="Proteomes" id="UP000467700">
    <property type="component" value="Unassembled WGS sequence"/>
</dbReference>
<accession>A0A8S0WCT2</accession>
<sequence length="276" mass="31183">MTSFGANTAAYAAPPTPNYDTISRICAAYINHLFGSARYPFPSTRSIWQTRLPSYIKAALQFSQLDVSIVVAAMTLLGQYKDAVPASVAYYDDAYRLFMSAYLVAAKVSCDNPRTLRWWRVVGRGKFDKDELVKMEMELCRVLKWDVQVDEAKFRYFQCIIEHYAGPITSEAMGIASNIYAEPGRVVYDSPPPLYQDSGRDLRMVEVVAMSPLGSFVGLDEDDEALLEELMESPTFRPLSLERARPLPTPDSDVARPRRSLRRRVLNIILNNTRVS</sequence>
<dbReference type="InterPro" id="IPR006671">
    <property type="entry name" value="Cyclin_N"/>
</dbReference>
<dbReference type="InterPro" id="IPR036915">
    <property type="entry name" value="Cyclin-like_sf"/>
</dbReference>
<evidence type="ECO:0000313" key="3">
    <source>
        <dbReference type="Proteomes" id="UP000467700"/>
    </source>
</evidence>
<keyword evidence="3" id="KW-1185">Reference proteome</keyword>
<proteinExistence type="predicted"/>
<dbReference type="OrthoDB" id="3033202at2759"/>
<dbReference type="EMBL" id="CACVBS010000101">
    <property type="protein sequence ID" value="CAA7270988.1"/>
    <property type="molecule type" value="Genomic_DNA"/>
</dbReference>
<protein>
    <recommendedName>
        <fullName evidence="1">Cyclin N-terminal domain-containing protein</fullName>
    </recommendedName>
</protein>
<evidence type="ECO:0000259" key="1">
    <source>
        <dbReference type="Pfam" id="PF00134"/>
    </source>
</evidence>
<comment type="caution">
    <text evidence="2">The sequence shown here is derived from an EMBL/GenBank/DDBJ whole genome shotgun (WGS) entry which is preliminary data.</text>
</comment>
<dbReference type="AlphaFoldDB" id="A0A8S0WCT2"/>
<dbReference type="CDD" id="cd20557">
    <property type="entry name" value="CYCLIN_ScPCL1-like"/>
    <property type="match status" value="1"/>
</dbReference>
<name>A0A8S0WCT2_CYCAE</name>
<gene>
    <name evidence="2" type="ORF">AAE3_LOCUS13283</name>
</gene>
<organism evidence="2 3">
    <name type="scientific">Cyclocybe aegerita</name>
    <name type="common">Black poplar mushroom</name>
    <name type="synonym">Agrocybe aegerita</name>
    <dbReference type="NCBI Taxonomy" id="1973307"/>
    <lineage>
        <taxon>Eukaryota</taxon>
        <taxon>Fungi</taxon>
        <taxon>Dikarya</taxon>
        <taxon>Basidiomycota</taxon>
        <taxon>Agaricomycotina</taxon>
        <taxon>Agaricomycetes</taxon>
        <taxon>Agaricomycetidae</taxon>
        <taxon>Agaricales</taxon>
        <taxon>Agaricineae</taxon>
        <taxon>Bolbitiaceae</taxon>
        <taxon>Cyclocybe</taxon>
    </lineage>
</organism>
<feature type="domain" description="Cyclin N-terminal" evidence="1">
    <location>
        <begin position="54"/>
        <end position="147"/>
    </location>
</feature>
<dbReference type="Pfam" id="PF00134">
    <property type="entry name" value="Cyclin_N"/>
    <property type="match status" value="1"/>
</dbReference>
<dbReference type="SUPFAM" id="SSF47954">
    <property type="entry name" value="Cyclin-like"/>
    <property type="match status" value="1"/>
</dbReference>
<dbReference type="Gene3D" id="1.10.472.10">
    <property type="entry name" value="Cyclin-like"/>
    <property type="match status" value="1"/>
</dbReference>
<reference evidence="2 3" key="1">
    <citation type="submission" date="2020-01" db="EMBL/GenBank/DDBJ databases">
        <authorList>
            <person name="Gupta K D."/>
        </authorList>
    </citation>
    <scope>NUCLEOTIDE SEQUENCE [LARGE SCALE GENOMIC DNA]</scope>
</reference>